<dbReference type="SMART" id="SM00393">
    <property type="entry name" value="R3H"/>
    <property type="match status" value="1"/>
</dbReference>
<gene>
    <name evidence="2" type="ORF">A2614_00820</name>
</gene>
<dbReference type="PROSITE" id="PS51061">
    <property type="entry name" value="R3H"/>
    <property type="match status" value="1"/>
</dbReference>
<dbReference type="PANTHER" id="PTHR35800:SF1">
    <property type="entry name" value="RNA-BINDING PROTEIN KHPB"/>
    <property type="match status" value="1"/>
</dbReference>
<dbReference type="SUPFAM" id="SSF82708">
    <property type="entry name" value="R3H domain"/>
    <property type="match status" value="1"/>
</dbReference>
<sequence>MTKDKLETVKDLTNKLLELMGSKAKAEVSFDKENEAFMVEIKTEEEVGLLIGRHGETLKAIETAIAMMLKQKTGEWARVVVNVGDWRQKQEEYLNNLADQAAQRAKETKEPQPIYNLSAAQRRIIHMALSKNQDVTTESVGEGEERYLVVKPKKIASN</sequence>
<accession>A0A1F8DGJ2</accession>
<dbReference type="EMBL" id="MGIJ01000034">
    <property type="protein sequence ID" value="OGM87008.1"/>
    <property type="molecule type" value="Genomic_DNA"/>
</dbReference>
<dbReference type="Gene3D" id="3.30.300.20">
    <property type="match status" value="1"/>
</dbReference>
<dbReference type="InterPro" id="IPR036867">
    <property type="entry name" value="R3H_dom_sf"/>
</dbReference>
<evidence type="ECO:0000313" key="2">
    <source>
        <dbReference type="EMBL" id="OGM87008.1"/>
    </source>
</evidence>
<dbReference type="CDD" id="cd02414">
    <property type="entry name" value="KH-II_Jag"/>
    <property type="match status" value="1"/>
</dbReference>
<dbReference type="Gene3D" id="3.30.1370.50">
    <property type="entry name" value="R3H-like domain"/>
    <property type="match status" value="1"/>
</dbReference>
<organism evidence="2 3">
    <name type="scientific">Candidatus Woesebacteria bacterium RIFOXYD1_FULL_40_21</name>
    <dbReference type="NCBI Taxonomy" id="1802549"/>
    <lineage>
        <taxon>Bacteria</taxon>
        <taxon>Candidatus Woeseibacteriota</taxon>
    </lineage>
</organism>
<dbReference type="Pfam" id="PF01424">
    <property type="entry name" value="R3H"/>
    <property type="match status" value="1"/>
</dbReference>
<dbReference type="CDD" id="cd02644">
    <property type="entry name" value="R3H_jag"/>
    <property type="match status" value="1"/>
</dbReference>
<dbReference type="PANTHER" id="PTHR35800">
    <property type="entry name" value="PROTEIN JAG"/>
    <property type="match status" value="1"/>
</dbReference>
<evidence type="ECO:0000313" key="3">
    <source>
        <dbReference type="Proteomes" id="UP000178803"/>
    </source>
</evidence>
<evidence type="ECO:0000259" key="1">
    <source>
        <dbReference type="PROSITE" id="PS51061"/>
    </source>
</evidence>
<dbReference type="Proteomes" id="UP000178803">
    <property type="component" value="Unassembled WGS sequence"/>
</dbReference>
<dbReference type="InterPro" id="IPR015946">
    <property type="entry name" value="KH_dom-like_a/b"/>
</dbReference>
<dbReference type="AlphaFoldDB" id="A0A1F8DGJ2"/>
<dbReference type="GO" id="GO:0003723">
    <property type="term" value="F:RNA binding"/>
    <property type="evidence" value="ECO:0007669"/>
    <property type="project" value="InterPro"/>
</dbReference>
<dbReference type="InterPro" id="IPR039247">
    <property type="entry name" value="KhpB"/>
</dbReference>
<proteinExistence type="predicted"/>
<comment type="caution">
    <text evidence="2">The sequence shown here is derived from an EMBL/GenBank/DDBJ whole genome shotgun (WGS) entry which is preliminary data.</text>
</comment>
<protein>
    <recommendedName>
        <fullName evidence="1">R3H domain-containing protein</fullName>
    </recommendedName>
</protein>
<dbReference type="InterPro" id="IPR038008">
    <property type="entry name" value="Jag_KH"/>
</dbReference>
<name>A0A1F8DGJ2_9BACT</name>
<dbReference type="Pfam" id="PF13083">
    <property type="entry name" value="KH_KhpA-B"/>
    <property type="match status" value="1"/>
</dbReference>
<feature type="domain" description="R3H" evidence="1">
    <location>
        <begin position="88"/>
        <end position="154"/>
    </location>
</feature>
<reference evidence="2 3" key="1">
    <citation type="journal article" date="2016" name="Nat. Commun.">
        <title>Thousands of microbial genomes shed light on interconnected biogeochemical processes in an aquifer system.</title>
        <authorList>
            <person name="Anantharaman K."/>
            <person name="Brown C.T."/>
            <person name="Hug L.A."/>
            <person name="Sharon I."/>
            <person name="Castelle C.J."/>
            <person name="Probst A.J."/>
            <person name="Thomas B.C."/>
            <person name="Singh A."/>
            <person name="Wilkins M.J."/>
            <person name="Karaoz U."/>
            <person name="Brodie E.L."/>
            <person name="Williams K.H."/>
            <person name="Hubbard S.S."/>
            <person name="Banfield J.F."/>
        </authorList>
    </citation>
    <scope>NUCLEOTIDE SEQUENCE [LARGE SCALE GENOMIC DNA]</scope>
</reference>
<dbReference type="InterPro" id="IPR001374">
    <property type="entry name" value="R3H_dom"/>
</dbReference>
<dbReference type="InterPro" id="IPR034079">
    <property type="entry name" value="R3H_KhpB"/>
</dbReference>